<dbReference type="AlphaFoldDB" id="W6M8M9"/>
<organism evidence="2 3">
    <name type="scientific">Candidatus Competibacter denitrificans Run_A_D11</name>
    <dbReference type="NCBI Taxonomy" id="1400863"/>
    <lineage>
        <taxon>Bacteria</taxon>
        <taxon>Pseudomonadati</taxon>
        <taxon>Pseudomonadota</taxon>
        <taxon>Gammaproteobacteria</taxon>
        <taxon>Candidatus Competibacteraceae</taxon>
        <taxon>Candidatus Competibacter</taxon>
    </lineage>
</organism>
<reference evidence="2" key="2">
    <citation type="submission" date="2014-03" db="EMBL/GenBank/DDBJ databases">
        <title>Candidatus Competibacter-lineage genomes retrieved from metagenomes reveal functional metabolic diversity.</title>
        <authorList>
            <person name="McIlroy S.J."/>
            <person name="Albertsen M."/>
            <person name="Andresen E.K."/>
            <person name="Saunders A.M."/>
            <person name="Kristiansen R."/>
            <person name="Stokholm-Bjerregaard M."/>
            <person name="Nielsen K.L."/>
            <person name="Nielsen P.H."/>
        </authorList>
    </citation>
    <scope>NUCLEOTIDE SEQUENCE</scope>
    <source>
        <strain evidence="2">Run_A_D11</strain>
    </source>
</reference>
<reference evidence="2" key="1">
    <citation type="submission" date="2013-07" db="EMBL/GenBank/DDBJ databases">
        <authorList>
            <person name="McIlroy S."/>
        </authorList>
    </citation>
    <scope>NUCLEOTIDE SEQUENCE [LARGE SCALE GENOMIC DNA]</scope>
    <source>
        <strain evidence="2">Run_A_D11</strain>
    </source>
</reference>
<comment type="caution">
    <text evidence="2">The sequence shown here is derived from an EMBL/GenBank/DDBJ whole genome shotgun (WGS) entry which is preliminary data.</text>
</comment>
<protein>
    <submittedName>
        <fullName evidence="2">Uncharacterized protein</fullName>
    </submittedName>
</protein>
<gene>
    <name evidence="2" type="ORF">BN873_950019</name>
</gene>
<sequence length="96" mass="10650">MRKTPKGRKATGGATPGRLHQGNDPTGCHDAQRQGVRKAHPQTRQDMRRPVQNPTDADEENGADPDEGQATRNAQAPQQEARDQERTYKMKHGVLL</sequence>
<evidence type="ECO:0000256" key="1">
    <source>
        <dbReference type="SAM" id="MobiDB-lite"/>
    </source>
</evidence>
<name>W6M8M9_9GAMM</name>
<proteinExistence type="predicted"/>
<dbReference type="Proteomes" id="UP000035760">
    <property type="component" value="Unassembled WGS sequence"/>
</dbReference>
<dbReference type="EMBL" id="CBTJ020000108">
    <property type="protein sequence ID" value="CDI04336.1"/>
    <property type="molecule type" value="Genomic_DNA"/>
</dbReference>
<keyword evidence="3" id="KW-1185">Reference proteome</keyword>
<evidence type="ECO:0000313" key="2">
    <source>
        <dbReference type="EMBL" id="CDI04336.1"/>
    </source>
</evidence>
<feature type="compositionally biased region" description="Acidic residues" evidence="1">
    <location>
        <begin position="56"/>
        <end position="67"/>
    </location>
</feature>
<feature type="region of interest" description="Disordered" evidence="1">
    <location>
        <begin position="1"/>
        <end position="96"/>
    </location>
</feature>
<accession>W6M8M9</accession>
<evidence type="ECO:0000313" key="3">
    <source>
        <dbReference type="Proteomes" id="UP000035760"/>
    </source>
</evidence>